<dbReference type="Proteomes" id="UP000002762">
    <property type="component" value="Unassembled WGS sequence"/>
</dbReference>
<dbReference type="PANTHER" id="PTHR31859">
    <property type="entry name" value="TETRATRICOPEPTIDE REPEAT PROTEIN 39 FAMILY MEMBER"/>
    <property type="match status" value="1"/>
</dbReference>
<evidence type="ECO:0000313" key="6">
    <source>
        <dbReference type="Proteomes" id="UP000002762"/>
    </source>
</evidence>
<dbReference type="GeneID" id="19893167"/>
<evidence type="ECO:0000256" key="2">
    <source>
        <dbReference type="ARBA" id="ARBA00018424"/>
    </source>
</evidence>
<dbReference type="GO" id="GO:0005829">
    <property type="term" value="C:cytosol"/>
    <property type="evidence" value="ECO:0007669"/>
    <property type="project" value="TreeGrafter"/>
</dbReference>
<name>J4KKR0_BEAB2</name>
<dbReference type="GO" id="GO:0005741">
    <property type="term" value="C:mitochondrial outer membrane"/>
    <property type="evidence" value="ECO:0007669"/>
    <property type="project" value="TreeGrafter"/>
</dbReference>
<dbReference type="HOGENOM" id="CLU_879941_0_0_1"/>
<dbReference type="PANTHER" id="PTHR31859:SF1">
    <property type="entry name" value="TETRATRICOPEPTIDE REPEAT PROTEIN 39C"/>
    <property type="match status" value="1"/>
</dbReference>
<dbReference type="AlphaFoldDB" id="J4KKR0"/>
<dbReference type="GO" id="GO:0005634">
    <property type="term" value="C:nucleus"/>
    <property type="evidence" value="ECO:0007669"/>
    <property type="project" value="TreeGrafter"/>
</dbReference>
<evidence type="ECO:0000256" key="4">
    <source>
        <dbReference type="ARBA" id="ARBA00043897"/>
    </source>
</evidence>
<reference evidence="5 6" key="1">
    <citation type="journal article" date="2012" name="Sci. Rep.">
        <title>Genomic perspectives on the evolution of fungal entomopathogenicity in Beauveria bassiana.</title>
        <authorList>
            <person name="Xiao G."/>
            <person name="Ying S.H."/>
            <person name="Zheng P."/>
            <person name="Wang Z.L."/>
            <person name="Zhang S."/>
            <person name="Xie X.Q."/>
            <person name="Shang Y."/>
            <person name="St Leger R.J."/>
            <person name="Zhao G.P."/>
            <person name="Wang C."/>
            <person name="Feng M.G."/>
        </authorList>
    </citation>
    <scope>NUCLEOTIDE SEQUENCE [LARGE SCALE GENOMIC DNA]</scope>
    <source>
        <strain evidence="5 6">ARSEF 2860</strain>
    </source>
</reference>
<dbReference type="RefSeq" id="XP_008603474.1">
    <property type="nucleotide sequence ID" value="XM_008605252.1"/>
</dbReference>
<protein>
    <recommendedName>
        <fullName evidence="2">Inclusion body clearance protein IML2</fullName>
    </recommendedName>
    <alternativeName>
        <fullName evidence="3">Inclusion body clearance protein iml2</fullName>
    </alternativeName>
</protein>
<evidence type="ECO:0000256" key="3">
    <source>
        <dbReference type="ARBA" id="ARBA00019539"/>
    </source>
</evidence>
<evidence type="ECO:0000313" key="5">
    <source>
        <dbReference type="EMBL" id="EJP60889.1"/>
    </source>
</evidence>
<dbReference type="InterPro" id="IPR019412">
    <property type="entry name" value="IML2/TPR_39"/>
</dbReference>
<proteinExistence type="predicted"/>
<comment type="subunit">
    <text evidence="1">Interacts with lipid droplet proteins.</text>
</comment>
<dbReference type="Pfam" id="PF10300">
    <property type="entry name" value="Iml2-TPR_39"/>
    <property type="match status" value="1"/>
</dbReference>
<keyword evidence="6" id="KW-1185">Reference proteome</keyword>
<dbReference type="InParanoid" id="J4KKR0"/>
<gene>
    <name evidence="5" type="ORF">BBA_10155</name>
</gene>
<dbReference type="OrthoDB" id="2154985at2759"/>
<sequence>MRERFLQSRMWLIEEAKGHAGRHDLSSAITKLEGGAQSKMKQVTAINQFTLALFSMSAHDWPRMRKYFLHCVEVNTWSAGLYYYMACAASLELYRDASGETSTKKKFMVRQLPFETFVQRKVQKWEARRQELGVDLADAVAVSPAVEMMFAWSGPKWMAPRELEKAQECLAWSRLTAPADKLEKLKERDELGVRAVCLTSILRGCNRLDEARELLEVEVLSHDRSMFKGSHKEDYVVPAAIHEVAATAWAECGQPPASLDAAQTEVYQRTKVKKCEEKLEKARVWEAYVLDARMGMRIQCGLATLAWYRKKKGWAA</sequence>
<comment type="function">
    <text evidence="4">Inclusion body (IB) resident protein that interacts strongly with lipid droplet (LD) proteins. Involved in LD-mediated IB clearing after protein folding stress, probably by enabling access to the IBs of an LD-stored soluble sterol derivative that acts as a chaperone in inclusion clearing.</text>
</comment>
<dbReference type="EMBL" id="JH725243">
    <property type="protein sequence ID" value="EJP60889.1"/>
    <property type="molecule type" value="Genomic_DNA"/>
</dbReference>
<organism evidence="5 6">
    <name type="scientific">Beauveria bassiana (strain ARSEF 2860)</name>
    <name type="common">White muscardine disease fungus</name>
    <name type="synonym">Tritirachium shiotae</name>
    <dbReference type="NCBI Taxonomy" id="655819"/>
    <lineage>
        <taxon>Eukaryota</taxon>
        <taxon>Fungi</taxon>
        <taxon>Dikarya</taxon>
        <taxon>Ascomycota</taxon>
        <taxon>Pezizomycotina</taxon>
        <taxon>Sordariomycetes</taxon>
        <taxon>Hypocreomycetidae</taxon>
        <taxon>Hypocreales</taxon>
        <taxon>Cordycipitaceae</taxon>
        <taxon>Beauveria</taxon>
    </lineage>
</organism>
<evidence type="ECO:0000256" key="1">
    <source>
        <dbReference type="ARBA" id="ARBA00011408"/>
    </source>
</evidence>
<accession>J4KKR0</accession>